<dbReference type="AlphaFoldDB" id="A0AAD7GA46"/>
<accession>A0AAD7GA46</accession>
<gene>
    <name evidence="2" type="ORF">B0H17DRAFT_942479</name>
</gene>
<evidence type="ECO:0008006" key="4">
    <source>
        <dbReference type="Google" id="ProtNLM"/>
    </source>
</evidence>
<protein>
    <recommendedName>
        <fullName evidence="4">F-box domain-containing protein</fullName>
    </recommendedName>
</protein>
<keyword evidence="3" id="KW-1185">Reference proteome</keyword>
<evidence type="ECO:0000313" key="2">
    <source>
        <dbReference type="EMBL" id="KAJ7682860.1"/>
    </source>
</evidence>
<evidence type="ECO:0000256" key="1">
    <source>
        <dbReference type="SAM" id="Coils"/>
    </source>
</evidence>
<feature type="non-terminal residue" evidence="2">
    <location>
        <position position="149"/>
    </location>
</feature>
<reference evidence="2" key="1">
    <citation type="submission" date="2023-03" db="EMBL/GenBank/DDBJ databases">
        <title>Massive genome expansion in bonnet fungi (Mycena s.s.) driven by repeated elements and novel gene families across ecological guilds.</title>
        <authorList>
            <consortium name="Lawrence Berkeley National Laboratory"/>
            <person name="Harder C.B."/>
            <person name="Miyauchi S."/>
            <person name="Viragh M."/>
            <person name="Kuo A."/>
            <person name="Thoen E."/>
            <person name="Andreopoulos B."/>
            <person name="Lu D."/>
            <person name="Skrede I."/>
            <person name="Drula E."/>
            <person name="Henrissat B."/>
            <person name="Morin E."/>
            <person name="Kohler A."/>
            <person name="Barry K."/>
            <person name="LaButti K."/>
            <person name="Morin E."/>
            <person name="Salamov A."/>
            <person name="Lipzen A."/>
            <person name="Mereny Z."/>
            <person name="Hegedus B."/>
            <person name="Baldrian P."/>
            <person name="Stursova M."/>
            <person name="Weitz H."/>
            <person name="Taylor A."/>
            <person name="Grigoriev I.V."/>
            <person name="Nagy L.G."/>
            <person name="Martin F."/>
            <person name="Kauserud H."/>
        </authorList>
    </citation>
    <scope>NUCLEOTIDE SEQUENCE</scope>
    <source>
        <strain evidence="2">CBHHK067</strain>
    </source>
</reference>
<feature type="coiled-coil region" evidence="1">
    <location>
        <begin position="34"/>
        <end position="61"/>
    </location>
</feature>
<keyword evidence="1" id="KW-0175">Coiled coil</keyword>
<comment type="caution">
    <text evidence="2">The sequence shown here is derived from an EMBL/GenBank/DDBJ whole genome shotgun (WGS) entry which is preliminary data.</text>
</comment>
<proteinExistence type="predicted"/>
<evidence type="ECO:0000313" key="3">
    <source>
        <dbReference type="Proteomes" id="UP001221757"/>
    </source>
</evidence>
<sequence>MASTAPLTPESLAPLLQSNDAPEPIQKVLVNEILRTKAAELSALESEISALQSRVQTLQRSHATLVSDMQRYSGILSPIRQLPPEIIAHIFLYFVPSWGSDFPETAAHGYMHGYGSGDALPRVDPPWTLGQICGVWRAVALSLGQLWAV</sequence>
<name>A0AAD7GA46_MYCRO</name>
<organism evidence="2 3">
    <name type="scientific">Mycena rosella</name>
    <name type="common">Pink bonnet</name>
    <name type="synonym">Agaricus rosellus</name>
    <dbReference type="NCBI Taxonomy" id="1033263"/>
    <lineage>
        <taxon>Eukaryota</taxon>
        <taxon>Fungi</taxon>
        <taxon>Dikarya</taxon>
        <taxon>Basidiomycota</taxon>
        <taxon>Agaricomycotina</taxon>
        <taxon>Agaricomycetes</taxon>
        <taxon>Agaricomycetidae</taxon>
        <taxon>Agaricales</taxon>
        <taxon>Marasmiineae</taxon>
        <taxon>Mycenaceae</taxon>
        <taxon>Mycena</taxon>
    </lineage>
</organism>
<dbReference type="EMBL" id="JARKIE010000113">
    <property type="protein sequence ID" value="KAJ7682860.1"/>
    <property type="molecule type" value="Genomic_DNA"/>
</dbReference>
<dbReference type="Proteomes" id="UP001221757">
    <property type="component" value="Unassembled WGS sequence"/>
</dbReference>